<dbReference type="Proteomes" id="UP000094869">
    <property type="component" value="Unassembled WGS sequence"/>
</dbReference>
<dbReference type="EMBL" id="MEHA01000027">
    <property type="protein sequence ID" value="ODR45441.1"/>
    <property type="molecule type" value="Genomic_DNA"/>
</dbReference>
<reference evidence="3 5" key="1">
    <citation type="submission" date="2016-08" db="EMBL/GenBank/DDBJ databases">
        <title>Characterization of Isolates of Eisenbergiella tayi Derived from Blood Cultures, Using Whole Genome Sequencing.</title>
        <authorList>
            <person name="Bernier A.-M."/>
            <person name="Burdz T."/>
            <person name="Wiebe D."/>
            <person name="Bernard K."/>
        </authorList>
    </citation>
    <scope>NUCLEOTIDE SEQUENCE [LARGE SCALE GENOMIC DNA]</scope>
    <source>
        <strain evidence="3 5">NML120146</strain>
    </source>
</reference>
<dbReference type="RefSeq" id="WP_069408311.1">
    <property type="nucleotide sequence ID" value="NZ_DBFYTW010000081.1"/>
</dbReference>
<dbReference type="EMBL" id="MEHD01000008">
    <property type="protein sequence ID" value="ODR61053.1"/>
    <property type="molecule type" value="Genomic_DNA"/>
</dbReference>
<sequence>MLHRKESWKMIRIGRGGLWNNSYKDEIVFCKQNHFDFIQIWFKDGELLVNDLPSPKEEYIKKAGFPVILHALFEPDDFERYGNRLLDLVSFFGDKEVIVHPVCKKKAVDQRTEYELAENVLDFSQKAKARGIIWYLENNSVLDIFHYKKDELEIVYKADPYVEQLLDIAHIDNYQHLEDIISVKFPRCLHAAGKHFAVPHEHLPLTCGDIDYKLVFQKYLHGYSGRIILEVDGSGEEMEASKRILDEAVLYA</sequence>
<comment type="caution">
    <text evidence="2">The sequence shown here is derived from an EMBL/GenBank/DDBJ whole genome shotgun (WGS) entry which is preliminary data.</text>
</comment>
<evidence type="ECO:0000313" key="2">
    <source>
        <dbReference type="EMBL" id="ODR45441.1"/>
    </source>
</evidence>
<dbReference type="InterPro" id="IPR013022">
    <property type="entry name" value="Xyl_isomerase-like_TIM-brl"/>
</dbReference>
<keyword evidence="5" id="KW-1185">Reference proteome</keyword>
<dbReference type="OrthoDB" id="1900402at2"/>
<evidence type="ECO:0000313" key="4">
    <source>
        <dbReference type="Proteomes" id="UP000094271"/>
    </source>
</evidence>
<protein>
    <recommendedName>
        <fullName evidence="1">Xylose isomerase-like TIM barrel domain-containing protein</fullName>
    </recommendedName>
</protein>
<name>A0A1E3UAI7_9FIRM</name>
<evidence type="ECO:0000313" key="3">
    <source>
        <dbReference type="EMBL" id="ODR61053.1"/>
    </source>
</evidence>
<gene>
    <name evidence="2" type="ORF">BEI59_27275</name>
    <name evidence="3" type="ORF">BEI63_02865</name>
</gene>
<organism evidence="2 4">
    <name type="scientific">Eisenbergiella tayi</name>
    <dbReference type="NCBI Taxonomy" id="1432052"/>
    <lineage>
        <taxon>Bacteria</taxon>
        <taxon>Bacillati</taxon>
        <taxon>Bacillota</taxon>
        <taxon>Clostridia</taxon>
        <taxon>Lachnospirales</taxon>
        <taxon>Lachnospiraceae</taxon>
        <taxon>Eisenbergiella</taxon>
    </lineage>
</organism>
<dbReference type="Gene3D" id="3.20.20.150">
    <property type="entry name" value="Divalent-metal-dependent TIM barrel enzymes"/>
    <property type="match status" value="1"/>
</dbReference>
<dbReference type="Pfam" id="PF01261">
    <property type="entry name" value="AP_endonuc_2"/>
    <property type="match status" value="1"/>
</dbReference>
<evidence type="ECO:0000313" key="5">
    <source>
        <dbReference type="Proteomes" id="UP000094869"/>
    </source>
</evidence>
<dbReference type="Proteomes" id="UP000094271">
    <property type="component" value="Unassembled WGS sequence"/>
</dbReference>
<reference evidence="2 4" key="2">
    <citation type="submission" date="2016-08" db="EMBL/GenBank/DDBJ databases">
        <authorList>
            <person name="Seilhamer J.J."/>
        </authorList>
    </citation>
    <scope>NUCLEOTIDE SEQUENCE [LARGE SCALE GENOMIC DNA]</scope>
    <source>
        <strain evidence="2 4">NML150140-1</strain>
    </source>
</reference>
<evidence type="ECO:0000259" key="1">
    <source>
        <dbReference type="Pfam" id="PF01261"/>
    </source>
</evidence>
<proteinExistence type="predicted"/>
<feature type="domain" description="Xylose isomerase-like TIM barrel" evidence="1">
    <location>
        <begin position="30"/>
        <end position="242"/>
    </location>
</feature>
<dbReference type="AlphaFoldDB" id="A0A1E3UAI7"/>
<dbReference type="InterPro" id="IPR036237">
    <property type="entry name" value="Xyl_isomerase-like_sf"/>
</dbReference>
<accession>A0A1E3UAI7</accession>
<dbReference type="SUPFAM" id="SSF51658">
    <property type="entry name" value="Xylose isomerase-like"/>
    <property type="match status" value="1"/>
</dbReference>